<sequence length="319" mass="36860">MDEQNCTLEIESYGYTTDDITLKWQYGADSIEGLNDLEMAQFSLVGYRLNARNISFESGAYPRLSLSFRFHRYLGFFILQTYLPSILLVILSWVSFWINHEATAARVALGITTVLTMTTISTSVRATLPRISYIKSIDIYVVTCFAFVFTALLEYAVVNFHHWGQKRKTLANETVTKKNGYMSVPQNDHNSPARRNVLTQSDDDDDQWSTVDSTGSFRSSQYSPQHTNNSSPCRRRADQKNGRVRQAWLGNKTPRQGRRHHKKHKKRRNPLMKSFNVDKIDAMSRILFPAMFILFNIAYWFSYLKLLYVNNGLDALVQF</sequence>
<keyword evidence="7" id="KW-0406">Ion transport</keyword>
<dbReference type="SUPFAM" id="SSF90112">
    <property type="entry name" value="Neurotransmitter-gated ion-channel transmembrane pore"/>
    <property type="match status" value="1"/>
</dbReference>
<dbReference type="Pfam" id="PF02932">
    <property type="entry name" value="Neur_chan_memb"/>
    <property type="match status" value="1"/>
</dbReference>
<feature type="transmembrane region" description="Helical" evidence="19">
    <location>
        <begin position="139"/>
        <end position="158"/>
    </location>
</feature>
<evidence type="ECO:0000256" key="19">
    <source>
        <dbReference type="SAM" id="Phobius"/>
    </source>
</evidence>
<evidence type="ECO:0000256" key="12">
    <source>
        <dbReference type="ARBA" id="ARBA00023180"/>
    </source>
</evidence>
<gene>
    <name evidence="22" type="ORF">BSL78_15324</name>
</gene>
<evidence type="ECO:0000256" key="8">
    <source>
        <dbReference type="ARBA" id="ARBA00023136"/>
    </source>
</evidence>
<dbReference type="InterPro" id="IPR002289">
    <property type="entry name" value="GABAAb_rcpt"/>
</dbReference>
<dbReference type="InterPro" id="IPR006202">
    <property type="entry name" value="Neur_chan_lig-bd"/>
</dbReference>
<keyword evidence="3 19" id="KW-0812">Transmembrane</keyword>
<comment type="subcellular location">
    <subcellularLocation>
        <location evidence="17">Postsynaptic cell membrane</location>
        <topology evidence="17">Multi-pass membrane protein</topology>
    </subcellularLocation>
</comment>
<evidence type="ECO:0000256" key="9">
    <source>
        <dbReference type="ARBA" id="ARBA00023157"/>
    </source>
</evidence>
<evidence type="ECO:0000256" key="6">
    <source>
        <dbReference type="ARBA" id="ARBA00023018"/>
    </source>
</evidence>
<dbReference type="GO" id="GO:0045211">
    <property type="term" value="C:postsynaptic membrane"/>
    <property type="evidence" value="ECO:0007669"/>
    <property type="project" value="UniProtKB-SubCell"/>
</dbReference>
<dbReference type="FunFam" id="1.20.58.390:FF:000067">
    <property type="entry name" value="Glycine receptor subunit alpha-2"/>
    <property type="match status" value="1"/>
</dbReference>
<feature type="region of interest" description="Disordered" evidence="18">
    <location>
        <begin position="180"/>
        <end position="269"/>
    </location>
</feature>
<evidence type="ECO:0000256" key="10">
    <source>
        <dbReference type="ARBA" id="ARBA00023170"/>
    </source>
</evidence>
<dbReference type="GO" id="GO:0034707">
    <property type="term" value="C:chloride channel complex"/>
    <property type="evidence" value="ECO:0007669"/>
    <property type="project" value="UniProtKB-KW"/>
</dbReference>
<dbReference type="STRING" id="307972.A0A2G8KIJ1"/>
<accession>A0A2G8KIJ1</accession>
<dbReference type="SUPFAM" id="SSF63712">
    <property type="entry name" value="Nicotinic receptor ligand binding domain-like"/>
    <property type="match status" value="1"/>
</dbReference>
<keyword evidence="2" id="KW-1003">Cell membrane</keyword>
<dbReference type="AlphaFoldDB" id="A0A2G8KIJ1"/>
<keyword evidence="14" id="KW-0628">Postsynaptic cell membrane</keyword>
<dbReference type="PANTHER" id="PTHR18945">
    <property type="entry name" value="NEUROTRANSMITTER GATED ION CHANNEL"/>
    <property type="match status" value="1"/>
</dbReference>
<dbReference type="Pfam" id="PF02931">
    <property type="entry name" value="Neur_chan_LBD"/>
    <property type="match status" value="1"/>
</dbReference>
<keyword evidence="1" id="KW-0813">Transport</keyword>
<evidence type="ECO:0000256" key="15">
    <source>
        <dbReference type="ARBA" id="ARBA00023286"/>
    </source>
</evidence>
<dbReference type="FunFam" id="2.70.170.10:FF:000074">
    <property type="entry name" value="Uncharacterized protein"/>
    <property type="match status" value="1"/>
</dbReference>
<evidence type="ECO:0000256" key="17">
    <source>
        <dbReference type="ARBA" id="ARBA00034104"/>
    </source>
</evidence>
<keyword evidence="5 19" id="KW-1133">Transmembrane helix</keyword>
<evidence type="ECO:0000256" key="4">
    <source>
        <dbReference type="ARBA" id="ARBA00022729"/>
    </source>
</evidence>
<evidence type="ECO:0000256" key="14">
    <source>
        <dbReference type="ARBA" id="ARBA00023257"/>
    </source>
</evidence>
<dbReference type="InterPro" id="IPR036734">
    <property type="entry name" value="Neur_chan_lig-bd_sf"/>
</dbReference>
<dbReference type="CDD" id="cd19049">
    <property type="entry name" value="LGIC_TM_anion"/>
    <property type="match status" value="1"/>
</dbReference>
<keyword evidence="6" id="KW-0770">Synapse</keyword>
<feature type="domain" description="Neurotransmitter-gated ion-channel transmembrane" evidence="21">
    <location>
        <begin position="81"/>
        <end position="300"/>
    </location>
</feature>
<proteinExistence type="predicted"/>
<keyword evidence="15" id="KW-1071">Ligand-gated ion channel</keyword>
<dbReference type="Gene3D" id="2.70.170.10">
    <property type="entry name" value="Neurotransmitter-gated ion-channel ligand-binding domain"/>
    <property type="match status" value="1"/>
</dbReference>
<evidence type="ECO:0000259" key="21">
    <source>
        <dbReference type="Pfam" id="PF02932"/>
    </source>
</evidence>
<dbReference type="InterPro" id="IPR006028">
    <property type="entry name" value="GABAA/Glycine_rcpt"/>
</dbReference>
<evidence type="ECO:0000256" key="2">
    <source>
        <dbReference type="ARBA" id="ARBA00022475"/>
    </source>
</evidence>
<evidence type="ECO:0000256" key="7">
    <source>
        <dbReference type="ARBA" id="ARBA00023065"/>
    </source>
</evidence>
<dbReference type="InterPro" id="IPR006201">
    <property type="entry name" value="Neur_channel"/>
</dbReference>
<evidence type="ECO:0000256" key="18">
    <source>
        <dbReference type="SAM" id="MobiDB-lite"/>
    </source>
</evidence>
<evidence type="ECO:0000256" key="11">
    <source>
        <dbReference type="ARBA" id="ARBA00023173"/>
    </source>
</evidence>
<keyword evidence="11" id="KW-0869">Chloride channel</keyword>
<evidence type="ECO:0000256" key="5">
    <source>
        <dbReference type="ARBA" id="ARBA00022989"/>
    </source>
</evidence>
<keyword evidence="23" id="KW-1185">Reference proteome</keyword>
<dbReference type="EMBL" id="MRZV01000557">
    <property type="protein sequence ID" value="PIK47806.1"/>
    <property type="molecule type" value="Genomic_DNA"/>
</dbReference>
<dbReference type="GO" id="GO:0005254">
    <property type="term" value="F:chloride channel activity"/>
    <property type="evidence" value="ECO:0007669"/>
    <property type="project" value="UniProtKB-KW"/>
</dbReference>
<evidence type="ECO:0000313" key="23">
    <source>
        <dbReference type="Proteomes" id="UP000230750"/>
    </source>
</evidence>
<dbReference type="InterPro" id="IPR036719">
    <property type="entry name" value="Neuro-gated_channel_TM_sf"/>
</dbReference>
<dbReference type="PRINTS" id="PR00253">
    <property type="entry name" value="GABAARECEPTR"/>
</dbReference>
<feature type="domain" description="Neurotransmitter-gated ion-channel ligand-binding" evidence="20">
    <location>
        <begin position="1"/>
        <end position="48"/>
    </location>
</feature>
<feature type="transmembrane region" description="Helical" evidence="19">
    <location>
        <begin position="73"/>
        <end position="98"/>
    </location>
</feature>
<dbReference type="OrthoDB" id="8890589at2759"/>
<keyword evidence="9" id="KW-1015">Disulfide bond</keyword>
<keyword evidence="8 19" id="KW-0472">Membrane</keyword>
<evidence type="ECO:0000256" key="1">
    <source>
        <dbReference type="ARBA" id="ARBA00022448"/>
    </source>
</evidence>
<keyword evidence="12" id="KW-0325">Glycoprotein</keyword>
<comment type="caution">
    <text evidence="22">The sequence shown here is derived from an EMBL/GenBank/DDBJ whole genome shotgun (WGS) entry which is preliminary data.</text>
</comment>
<dbReference type="GO" id="GO:0005230">
    <property type="term" value="F:extracellular ligand-gated monoatomic ion channel activity"/>
    <property type="evidence" value="ECO:0007669"/>
    <property type="project" value="InterPro"/>
</dbReference>
<dbReference type="Gene3D" id="1.20.58.390">
    <property type="entry name" value="Neurotransmitter-gated ion-channel transmembrane domain"/>
    <property type="match status" value="1"/>
</dbReference>
<organism evidence="22 23">
    <name type="scientific">Stichopus japonicus</name>
    <name type="common">Sea cucumber</name>
    <dbReference type="NCBI Taxonomy" id="307972"/>
    <lineage>
        <taxon>Eukaryota</taxon>
        <taxon>Metazoa</taxon>
        <taxon>Echinodermata</taxon>
        <taxon>Eleutherozoa</taxon>
        <taxon>Echinozoa</taxon>
        <taxon>Holothuroidea</taxon>
        <taxon>Aspidochirotacea</taxon>
        <taxon>Aspidochirotida</taxon>
        <taxon>Stichopodidae</taxon>
        <taxon>Apostichopus</taxon>
    </lineage>
</organism>
<feature type="transmembrane region" description="Helical" evidence="19">
    <location>
        <begin position="282"/>
        <end position="301"/>
    </location>
</feature>
<keyword evidence="16" id="KW-0407">Ion channel</keyword>
<name>A0A2G8KIJ1_STIJA</name>
<feature type="compositionally biased region" description="Basic residues" evidence="18">
    <location>
        <begin position="255"/>
        <end position="269"/>
    </location>
</feature>
<dbReference type="PRINTS" id="PR01160">
    <property type="entry name" value="GABAARBETA"/>
</dbReference>
<evidence type="ECO:0000256" key="3">
    <source>
        <dbReference type="ARBA" id="ARBA00022692"/>
    </source>
</evidence>
<evidence type="ECO:0000256" key="13">
    <source>
        <dbReference type="ARBA" id="ARBA00023214"/>
    </source>
</evidence>
<keyword evidence="13" id="KW-0868">Chloride</keyword>
<dbReference type="InterPro" id="IPR038050">
    <property type="entry name" value="Neuro_actylchol_rec"/>
</dbReference>
<evidence type="ECO:0000313" key="22">
    <source>
        <dbReference type="EMBL" id="PIK47806.1"/>
    </source>
</evidence>
<reference evidence="22 23" key="1">
    <citation type="journal article" date="2017" name="PLoS Biol.">
        <title>The sea cucumber genome provides insights into morphological evolution and visceral regeneration.</title>
        <authorList>
            <person name="Zhang X."/>
            <person name="Sun L."/>
            <person name="Yuan J."/>
            <person name="Sun Y."/>
            <person name="Gao Y."/>
            <person name="Zhang L."/>
            <person name="Li S."/>
            <person name="Dai H."/>
            <person name="Hamel J.F."/>
            <person name="Liu C."/>
            <person name="Yu Y."/>
            <person name="Liu S."/>
            <person name="Lin W."/>
            <person name="Guo K."/>
            <person name="Jin S."/>
            <person name="Xu P."/>
            <person name="Storey K.B."/>
            <person name="Huan P."/>
            <person name="Zhang T."/>
            <person name="Zhou Y."/>
            <person name="Zhang J."/>
            <person name="Lin C."/>
            <person name="Li X."/>
            <person name="Xing L."/>
            <person name="Huo D."/>
            <person name="Sun M."/>
            <person name="Wang L."/>
            <person name="Mercier A."/>
            <person name="Li F."/>
            <person name="Yang H."/>
            <person name="Xiang J."/>
        </authorList>
    </citation>
    <scope>NUCLEOTIDE SEQUENCE [LARGE SCALE GENOMIC DNA]</scope>
    <source>
        <strain evidence="22">Shaxun</strain>
        <tissue evidence="22">Muscle</tissue>
    </source>
</reference>
<feature type="compositionally biased region" description="Polar residues" evidence="18">
    <location>
        <begin position="215"/>
        <end position="232"/>
    </location>
</feature>
<protein>
    <submittedName>
        <fullName evidence="22">Putative gamma-aminobutyric acid receptor subunit beta-3 isoform X1</fullName>
    </submittedName>
</protein>
<keyword evidence="4" id="KW-0732">Signal</keyword>
<evidence type="ECO:0000259" key="20">
    <source>
        <dbReference type="Pfam" id="PF02931"/>
    </source>
</evidence>
<keyword evidence="10 22" id="KW-0675">Receptor</keyword>
<dbReference type="Proteomes" id="UP000230750">
    <property type="component" value="Unassembled WGS sequence"/>
</dbReference>
<dbReference type="InterPro" id="IPR006029">
    <property type="entry name" value="Neurotrans-gated_channel_TM"/>
</dbReference>
<evidence type="ECO:0000256" key="16">
    <source>
        <dbReference type="ARBA" id="ARBA00023303"/>
    </source>
</evidence>
<dbReference type="GO" id="GO:0004890">
    <property type="term" value="F:GABA-A receptor activity"/>
    <property type="evidence" value="ECO:0007669"/>
    <property type="project" value="InterPro"/>
</dbReference>